<name>A0A7W7RDM4_9ACTN</name>
<evidence type="ECO:0000313" key="5">
    <source>
        <dbReference type="Proteomes" id="UP000523007"/>
    </source>
</evidence>
<dbReference type="EMBL" id="JACHJT010000001">
    <property type="protein sequence ID" value="MBB4930062.1"/>
    <property type="molecule type" value="Genomic_DNA"/>
</dbReference>
<dbReference type="Gene3D" id="2.60.40.1240">
    <property type="match status" value="1"/>
</dbReference>
<evidence type="ECO:0000256" key="1">
    <source>
        <dbReference type="ARBA" id="ARBA00022729"/>
    </source>
</evidence>
<comment type="caution">
    <text evidence="4">The sequence shown here is derived from an EMBL/GenBank/DDBJ whole genome shotgun (WGS) entry which is preliminary data.</text>
</comment>
<dbReference type="InterPro" id="IPR029051">
    <property type="entry name" value="DUF4352"/>
</dbReference>
<dbReference type="Proteomes" id="UP000523007">
    <property type="component" value="Unassembled WGS sequence"/>
</dbReference>
<feature type="compositionally biased region" description="Low complexity" evidence="2">
    <location>
        <begin position="42"/>
        <end position="51"/>
    </location>
</feature>
<gene>
    <name evidence="4" type="ORF">F4561_000882</name>
</gene>
<evidence type="ECO:0000256" key="2">
    <source>
        <dbReference type="SAM" id="MobiDB-lite"/>
    </source>
</evidence>
<dbReference type="Pfam" id="PF11611">
    <property type="entry name" value="DUF4352"/>
    <property type="match status" value="1"/>
</dbReference>
<reference evidence="4 5" key="1">
    <citation type="submission" date="2020-08" db="EMBL/GenBank/DDBJ databases">
        <title>Sequencing the genomes of 1000 actinobacteria strains.</title>
        <authorList>
            <person name="Klenk H.-P."/>
        </authorList>
    </citation>
    <scope>NUCLEOTIDE SEQUENCE [LARGE SCALE GENOMIC DNA]</scope>
    <source>
        <strain evidence="4 5">DSM 102030</strain>
    </source>
</reference>
<protein>
    <recommendedName>
        <fullName evidence="3">DUF4352 domain-containing protein</fullName>
    </recommendedName>
</protein>
<evidence type="ECO:0000259" key="3">
    <source>
        <dbReference type="Pfam" id="PF11611"/>
    </source>
</evidence>
<accession>A0A7W7RDM4</accession>
<dbReference type="RefSeq" id="WP_184575002.1">
    <property type="nucleotide sequence ID" value="NZ_JACHJT010000001.1"/>
</dbReference>
<evidence type="ECO:0000313" key="4">
    <source>
        <dbReference type="EMBL" id="MBB4930062.1"/>
    </source>
</evidence>
<dbReference type="InterPro" id="IPR029050">
    <property type="entry name" value="Immunoprotect_excell_Ig-like"/>
</dbReference>
<keyword evidence="1" id="KW-0732">Signal</keyword>
<organism evidence="4 5">
    <name type="scientific">Lipingzhangella halophila</name>
    <dbReference type="NCBI Taxonomy" id="1783352"/>
    <lineage>
        <taxon>Bacteria</taxon>
        <taxon>Bacillati</taxon>
        <taxon>Actinomycetota</taxon>
        <taxon>Actinomycetes</taxon>
        <taxon>Streptosporangiales</taxon>
        <taxon>Nocardiopsidaceae</taxon>
        <taxon>Lipingzhangella</taxon>
    </lineage>
</organism>
<dbReference type="AlphaFoldDB" id="A0A7W7RDM4"/>
<keyword evidence="5" id="KW-1185">Reference proteome</keyword>
<feature type="domain" description="DUF4352" evidence="3">
    <location>
        <begin position="96"/>
        <end position="208"/>
    </location>
</feature>
<feature type="region of interest" description="Disordered" evidence="2">
    <location>
        <begin position="42"/>
        <end position="82"/>
    </location>
</feature>
<sequence>MKNWQIALVAAGGALFTLLISGVLAVATALYAVPVLQAAGEPASESESSPGESEEPPPSAQPAEPGEDPAEPAGPGAADVDIADFGGLSGADEVFEVRVNDAYIDDDGTVTDGAGFSETAPEGMDYAVFNLHITNISAEPAAWDGFDHLATGASGDTYANDTDAEFAAADDYFPSETLNPGESVETDAIFAIPSGESLTEVELNSTYGVTPVTLVP</sequence>
<proteinExistence type="predicted"/>